<sequence>MPPREPIQIVELWQPRCAERFGVAPCRATLADGPRCYNCWGTCLDREHYRGDGSIAWRFVKPTQALVPLYERTGEHVATNPFPMLRSVSVRSSKINVGSIRDGEKPLGVTGGVTVSLTDAPFDDYVGDWYRAARGARPGSFWAKWCARNPFYANMFLRVYEGVAGDALADMERRLYVLDSVDGPDSNGRVTLKGVDPLRLTDQSRAQFPRETEMRLSGDIAADATDIVIEAAREADLSDRFGNTDTRYLCIGSEIIGYTGYSGGEGVWTLSGVTRAALGTKAASHSDDASAQRTGRYELMDGYLIAHDLLTGHTPVPAEFVDFDAWQAEASTYLNGYAFSRTVHKPTAVNKLLGELVRDGTFYIWWNERAQLIDFKAVRPEQSSVAITGDAHIVAGSLAQAREPDERISRIFIYYNPENPTKSDDPDNYRSMRGRIEPDFEMEAGGADVRSKTIYSRWITTDAQAYELCQRLLSRFKTAPRYLTATLADGALRIGEVADLTTRLDVDTEGQPVTRRWQVIKAQQVKPGEVTEYLLQQFIYQATRYLVWMDDDAPDFGSATDDEKLNGFWWADEDGLMPDGSEGYLWQ</sequence>
<dbReference type="PATRIC" id="fig|35806.4.peg.30"/>
<evidence type="ECO:0000313" key="2">
    <source>
        <dbReference type="Proteomes" id="UP000064912"/>
    </source>
</evidence>
<evidence type="ECO:0000313" key="1">
    <source>
        <dbReference type="EMBL" id="BAQ67201.1"/>
    </source>
</evidence>
<gene>
    <name evidence="1" type="ORF">NHU_00029</name>
</gene>
<organism evidence="1 2">
    <name type="scientific">Rhodovulum sulfidophilum</name>
    <name type="common">Rhodobacter sulfidophilus</name>
    <dbReference type="NCBI Taxonomy" id="35806"/>
    <lineage>
        <taxon>Bacteria</taxon>
        <taxon>Pseudomonadati</taxon>
        <taxon>Pseudomonadota</taxon>
        <taxon>Alphaproteobacteria</taxon>
        <taxon>Rhodobacterales</taxon>
        <taxon>Paracoccaceae</taxon>
        <taxon>Rhodovulum</taxon>
    </lineage>
</organism>
<evidence type="ECO:0008006" key="3">
    <source>
        <dbReference type="Google" id="ProtNLM"/>
    </source>
</evidence>
<dbReference type="Proteomes" id="UP000064912">
    <property type="component" value="Chromosome"/>
</dbReference>
<name>A0A0D6AWW5_RHOSU</name>
<proteinExistence type="predicted"/>
<accession>A0A0D6AWW5</accession>
<dbReference type="EMBL" id="AP014800">
    <property type="protein sequence ID" value="BAQ67201.1"/>
    <property type="molecule type" value="Genomic_DNA"/>
</dbReference>
<protein>
    <recommendedName>
        <fullName evidence="3">Phage tail protein</fullName>
    </recommendedName>
</protein>
<dbReference type="AlphaFoldDB" id="A0A0D6AWW5"/>
<dbReference type="KEGG" id="rsu:NHU_00029"/>
<reference evidence="1 2" key="1">
    <citation type="submission" date="2015-02" db="EMBL/GenBank/DDBJ databases">
        <title>Genome sequene of Rhodovulum sulfidophilum DSM 2351.</title>
        <authorList>
            <person name="Nagao N."/>
        </authorList>
    </citation>
    <scope>NUCLEOTIDE SEQUENCE [LARGE SCALE GENOMIC DNA]</scope>
    <source>
        <strain evidence="1 2">DSM 2351</strain>
    </source>
</reference>